<dbReference type="PANTHER" id="PTHR44835">
    <property type="entry name" value="UDP-N-ACETYLGLUCOSAMINE--PEPTIDE N-ACETYLGLUCOSAMINYLTRANSFERASE SPINDLY-RELATED"/>
    <property type="match status" value="1"/>
</dbReference>
<dbReference type="GO" id="GO:0097363">
    <property type="term" value="F:protein O-acetylglucosaminyltransferase activity"/>
    <property type="evidence" value="ECO:0007669"/>
    <property type="project" value="UniProtKB-EC"/>
</dbReference>
<dbReference type="InterPro" id="IPR011990">
    <property type="entry name" value="TPR-like_helical_dom_sf"/>
</dbReference>
<proteinExistence type="inferred from homology"/>
<evidence type="ECO:0000256" key="5">
    <source>
        <dbReference type="ARBA" id="ARBA00022679"/>
    </source>
</evidence>
<name>A0A7Z7B5K3_9BURK</name>
<protein>
    <recommendedName>
        <fullName evidence="3">protein O-GlcNAc transferase</fullName>
        <ecNumber evidence="3">2.4.1.255</ecNumber>
    </recommendedName>
</protein>
<dbReference type="Pfam" id="PF13844">
    <property type="entry name" value="Glyco_transf_41"/>
    <property type="match status" value="2"/>
</dbReference>
<evidence type="ECO:0000256" key="8">
    <source>
        <dbReference type="PROSITE-ProRule" id="PRU00339"/>
    </source>
</evidence>
<feature type="repeat" description="TPR" evidence="8">
    <location>
        <begin position="140"/>
        <end position="173"/>
    </location>
</feature>
<dbReference type="Pfam" id="PF13431">
    <property type="entry name" value="TPR_17"/>
    <property type="match status" value="1"/>
</dbReference>
<dbReference type="EC" id="2.4.1.255" evidence="3"/>
<dbReference type="AlphaFoldDB" id="A0A7Z7B5K3"/>
<comment type="similarity">
    <text evidence="2">Belongs to the glycosyltransferase 41 family. O-GlcNAc transferase subfamily.</text>
</comment>
<dbReference type="PROSITE" id="PS50005">
    <property type="entry name" value="TPR"/>
    <property type="match status" value="3"/>
</dbReference>
<evidence type="ECO:0000313" key="10">
    <source>
        <dbReference type="EMBL" id="SDH72504.1"/>
    </source>
</evidence>
<dbReference type="Gene3D" id="3.40.50.11380">
    <property type="match status" value="1"/>
</dbReference>
<dbReference type="RefSeq" id="WP_091778818.1">
    <property type="nucleotide sequence ID" value="NZ_FNDI01000007.1"/>
</dbReference>
<dbReference type="Pfam" id="PF13181">
    <property type="entry name" value="TPR_8"/>
    <property type="match status" value="1"/>
</dbReference>
<gene>
    <name evidence="10" type="ORF">SAMN04487926_107175</name>
</gene>
<evidence type="ECO:0000256" key="2">
    <source>
        <dbReference type="ARBA" id="ARBA00005386"/>
    </source>
</evidence>
<dbReference type="EMBL" id="FNDI01000007">
    <property type="protein sequence ID" value="SDH72504.1"/>
    <property type="molecule type" value="Genomic_DNA"/>
</dbReference>
<dbReference type="InterPro" id="IPR051939">
    <property type="entry name" value="Glycosyltr_41/O-GlcNAc_trsf"/>
</dbReference>
<evidence type="ECO:0000313" key="11">
    <source>
        <dbReference type="Proteomes" id="UP000198900"/>
    </source>
</evidence>
<evidence type="ECO:0000256" key="6">
    <source>
        <dbReference type="ARBA" id="ARBA00022737"/>
    </source>
</evidence>
<evidence type="ECO:0000256" key="3">
    <source>
        <dbReference type="ARBA" id="ARBA00011970"/>
    </source>
</evidence>
<dbReference type="InterPro" id="IPR019734">
    <property type="entry name" value="TPR_rpt"/>
</dbReference>
<feature type="domain" description="O-GlcNAc transferase C-terminal" evidence="9">
    <location>
        <begin position="425"/>
        <end position="606"/>
    </location>
</feature>
<keyword evidence="5 10" id="KW-0808">Transferase</keyword>
<dbReference type="Pfam" id="PF13414">
    <property type="entry name" value="TPR_11"/>
    <property type="match status" value="1"/>
</dbReference>
<dbReference type="SMART" id="SM00028">
    <property type="entry name" value="TPR"/>
    <property type="match status" value="4"/>
</dbReference>
<organism evidence="10 11">
    <name type="scientific">Paraburkholderia steynii</name>
    <dbReference type="NCBI Taxonomy" id="1245441"/>
    <lineage>
        <taxon>Bacteria</taxon>
        <taxon>Pseudomonadati</taxon>
        <taxon>Pseudomonadota</taxon>
        <taxon>Betaproteobacteria</taxon>
        <taxon>Burkholderiales</taxon>
        <taxon>Burkholderiaceae</taxon>
        <taxon>Paraburkholderia</taxon>
    </lineage>
</organism>
<dbReference type="Gene3D" id="3.40.50.2000">
    <property type="entry name" value="Glycogen Phosphorylase B"/>
    <property type="match status" value="1"/>
</dbReference>
<feature type="repeat" description="TPR" evidence="8">
    <location>
        <begin position="106"/>
        <end position="139"/>
    </location>
</feature>
<sequence length="631" mass="69592">MTDFNPNHNHSWQRIPTPTNFGAAPRAQAALDTQAQERIAQTLQAAVEHHQAERFDEAETLYRQILAIDPDHADAMHLLGLIAHEFGQYQTACDLIMGAITRKPEAFYLYNLGNVMQANNRHAAAVECFRQALALQPDYVDAHNNLGNALRALKSHHEAVQSFCHAINLKPDHAQAYNNLANTLMELNELDAALEAWRNATSLRPDYAEPRSNLLFALNYQGGTTPQAYLEEAVRFGELVSARAKPFTTWLVDADSRADRPLRVGIVSGDLKKHPVGYFIESVLGNIDASRVQLVAYPTRNLEDELTIRIKPAFSAWTSIAGMSDETAAKRIRDDAVDILIDASGHSTHNRLPLFAWKPAPVQVSWPGYFASTGVSAIDYILGDRHVLPEAEEAHFVEKPWRLPDSYLCFTPPNESVEPGPLPMLANGHVTFGYFGNVTKITDQVIAVWSAALQKVPGSQLLLKSGQFGDAYVRDAFIKRFAVRGIPASRLILEGRSARDEYLATYRRVDAMLSPFPYPGGTTTAEAFWMGVPVLCRSGERFVTHIAETMCHAAGLADWIAADDAAYVEKAVAFAADRERIAALRSGLRAQLLASPLCDAARFARNFEAALHGMWDAHLAHPATLPAEAAQ</sequence>
<evidence type="ECO:0000256" key="4">
    <source>
        <dbReference type="ARBA" id="ARBA00022676"/>
    </source>
</evidence>
<dbReference type="SUPFAM" id="SSF53756">
    <property type="entry name" value="UDP-Glycosyltransferase/glycogen phosphorylase"/>
    <property type="match status" value="1"/>
</dbReference>
<keyword evidence="4" id="KW-0328">Glycosyltransferase</keyword>
<keyword evidence="6" id="KW-0677">Repeat</keyword>
<keyword evidence="7 8" id="KW-0802">TPR repeat</keyword>
<evidence type="ECO:0000256" key="1">
    <source>
        <dbReference type="ARBA" id="ARBA00004922"/>
    </source>
</evidence>
<dbReference type="SUPFAM" id="SSF48452">
    <property type="entry name" value="TPR-like"/>
    <property type="match status" value="1"/>
</dbReference>
<evidence type="ECO:0000256" key="7">
    <source>
        <dbReference type="ARBA" id="ARBA00022803"/>
    </source>
</evidence>
<comment type="pathway">
    <text evidence="1">Protein modification; protein glycosylation.</text>
</comment>
<dbReference type="Gene3D" id="1.25.40.10">
    <property type="entry name" value="Tetratricopeptide repeat domain"/>
    <property type="match status" value="3"/>
</dbReference>
<dbReference type="PANTHER" id="PTHR44835:SF1">
    <property type="entry name" value="PROTEIN O-GLCNAC TRANSFERASE"/>
    <property type="match status" value="1"/>
</dbReference>
<dbReference type="Proteomes" id="UP000198900">
    <property type="component" value="Unassembled WGS sequence"/>
</dbReference>
<keyword evidence="11" id="KW-1185">Reference proteome</keyword>
<feature type="domain" description="O-GlcNAc transferase C-terminal" evidence="9">
    <location>
        <begin position="256"/>
        <end position="407"/>
    </location>
</feature>
<comment type="caution">
    <text evidence="10">The sequence shown here is derived from an EMBL/GenBank/DDBJ whole genome shotgun (WGS) entry which is preliminary data.</text>
</comment>
<evidence type="ECO:0000259" key="9">
    <source>
        <dbReference type="Pfam" id="PF13844"/>
    </source>
</evidence>
<accession>A0A7Z7B5K3</accession>
<reference evidence="10" key="1">
    <citation type="submission" date="2016-10" db="EMBL/GenBank/DDBJ databases">
        <authorList>
            <person name="Varghese N."/>
            <person name="Submissions S."/>
        </authorList>
    </citation>
    <scope>NUCLEOTIDE SEQUENCE [LARGE SCALE GENOMIC DNA]</scope>
    <source>
        <strain evidence="10">YR281</strain>
    </source>
</reference>
<feature type="repeat" description="TPR" evidence="8">
    <location>
        <begin position="174"/>
        <end position="207"/>
    </location>
</feature>
<dbReference type="InterPro" id="IPR029489">
    <property type="entry name" value="OGT/SEC/SPY_C"/>
</dbReference>